<proteinExistence type="predicted"/>
<reference evidence="1 2" key="1">
    <citation type="submission" date="2016-04" db="EMBL/GenBank/DDBJ databases">
        <title>Comparative Genomics and Epigenetics of Sporosarcina ureae.</title>
        <authorList>
            <person name="Oliver A.S."/>
            <person name="Cooper K.K."/>
        </authorList>
    </citation>
    <scope>NUCLEOTIDE SEQUENCE [LARGE SCALE GENOMIC DNA]</scope>
    <source>
        <strain evidence="1 2">S204</strain>
    </source>
</reference>
<dbReference type="EMBL" id="CP015108">
    <property type="protein sequence ID" value="ARF13147.1"/>
    <property type="molecule type" value="Genomic_DNA"/>
</dbReference>
<dbReference type="SUPFAM" id="SSF52777">
    <property type="entry name" value="CoA-dependent acyltransferases"/>
    <property type="match status" value="1"/>
</dbReference>
<keyword evidence="2" id="KW-1185">Reference proteome</keyword>
<evidence type="ECO:0000313" key="2">
    <source>
        <dbReference type="Proteomes" id="UP000192486"/>
    </source>
</evidence>
<name>A0ABN4YJY4_SPOUR</name>
<accession>A0ABN4YJY4</accession>
<protein>
    <submittedName>
        <fullName evidence="1">Uncharacterized protein</fullName>
    </submittedName>
</protein>
<dbReference type="Proteomes" id="UP000192486">
    <property type="component" value="Chromosome"/>
</dbReference>
<evidence type="ECO:0000313" key="1">
    <source>
        <dbReference type="EMBL" id="ARF13147.1"/>
    </source>
</evidence>
<organism evidence="1 2">
    <name type="scientific">Sporosarcina ureae</name>
    <dbReference type="NCBI Taxonomy" id="1571"/>
    <lineage>
        <taxon>Bacteria</taxon>
        <taxon>Bacillati</taxon>
        <taxon>Bacillota</taxon>
        <taxon>Bacilli</taxon>
        <taxon>Bacillales</taxon>
        <taxon>Caryophanaceae</taxon>
        <taxon>Sporosarcina</taxon>
    </lineage>
</organism>
<sequence length="78" mass="9369">MNNHWSMKKNSKKLNGSYNSVFKEKGEAQKGFGVERHLYGIHKIFPMYGDKHEREKAPALFTDPSYFKMRWKNYEMLH</sequence>
<gene>
    <name evidence="1" type="ORF">SporoS204_02490</name>
</gene>